<proteinExistence type="inferred from homology"/>
<dbReference type="EMBL" id="SAEB01000012">
    <property type="protein sequence ID" value="RVD80241.1"/>
    <property type="molecule type" value="Genomic_DNA"/>
</dbReference>
<dbReference type="GeneID" id="93590453"/>
<feature type="transmembrane region" description="Helical" evidence="5">
    <location>
        <begin position="70"/>
        <end position="103"/>
    </location>
</feature>
<dbReference type="InterPro" id="IPR004895">
    <property type="entry name" value="Prenylated_rab_accept_PRA1"/>
</dbReference>
<dbReference type="AlphaFoldDB" id="A0A436ZMY1"/>
<dbReference type="VEuPathDB" id="FungiDB:DFL_008142"/>
<keyword evidence="4 5" id="KW-0472">Membrane</keyword>
<keyword evidence="2 5" id="KW-0812">Transmembrane</keyword>
<gene>
    <name evidence="6" type="ORF">DFL_008142</name>
</gene>
<keyword evidence="7" id="KW-1185">Reference proteome</keyword>
<dbReference type="PANTHER" id="PTHR19317">
    <property type="entry name" value="PRENYLATED RAB ACCEPTOR 1-RELATED"/>
    <property type="match status" value="1"/>
</dbReference>
<comment type="similarity">
    <text evidence="5">Belongs to the PRA1 family.</text>
</comment>
<protein>
    <recommendedName>
        <fullName evidence="5">PRA1 family protein</fullName>
    </recommendedName>
</protein>
<keyword evidence="3 5" id="KW-1133">Transmembrane helix</keyword>
<dbReference type="Pfam" id="PF03208">
    <property type="entry name" value="PRA1"/>
    <property type="match status" value="1"/>
</dbReference>
<evidence type="ECO:0000256" key="5">
    <source>
        <dbReference type="RuleBase" id="RU363107"/>
    </source>
</evidence>
<organism evidence="6 7">
    <name type="scientific">Arthrobotrys flagrans</name>
    <name type="common">Nematode-trapping fungus</name>
    <name type="synonym">Trichothecium flagrans</name>
    <dbReference type="NCBI Taxonomy" id="97331"/>
    <lineage>
        <taxon>Eukaryota</taxon>
        <taxon>Fungi</taxon>
        <taxon>Dikarya</taxon>
        <taxon>Ascomycota</taxon>
        <taxon>Pezizomycotina</taxon>
        <taxon>Orbiliomycetes</taxon>
        <taxon>Orbiliales</taxon>
        <taxon>Orbiliaceae</taxon>
        <taxon>Arthrobotrys</taxon>
    </lineage>
</organism>
<evidence type="ECO:0000313" key="7">
    <source>
        <dbReference type="Proteomes" id="UP000283090"/>
    </source>
</evidence>
<name>A0A436ZMY1_ARTFL</name>
<evidence type="ECO:0000256" key="3">
    <source>
        <dbReference type="ARBA" id="ARBA00022989"/>
    </source>
</evidence>
<comment type="subcellular location">
    <subcellularLocation>
        <location evidence="1 5">Membrane</location>
        <topology evidence="1 5">Multi-pass membrane protein</topology>
    </subcellularLocation>
</comment>
<comment type="caution">
    <text evidence="6">The sequence shown here is derived from an EMBL/GenBank/DDBJ whole genome shotgun (WGS) entry which is preliminary data.</text>
</comment>
<dbReference type="STRING" id="97331.A0A436ZMY1"/>
<dbReference type="GO" id="GO:0005794">
    <property type="term" value="C:Golgi apparatus"/>
    <property type="evidence" value="ECO:0007669"/>
    <property type="project" value="TreeGrafter"/>
</dbReference>
<feature type="transmembrane region" description="Helical" evidence="5">
    <location>
        <begin position="115"/>
        <end position="136"/>
    </location>
</feature>
<evidence type="ECO:0000256" key="2">
    <source>
        <dbReference type="ARBA" id="ARBA00022692"/>
    </source>
</evidence>
<dbReference type="PANTHER" id="PTHR19317:SF0">
    <property type="entry name" value="PRENYLATED RAB ACCEPTOR PROTEIN 1"/>
    <property type="match status" value="1"/>
</dbReference>
<evidence type="ECO:0000313" key="6">
    <source>
        <dbReference type="EMBL" id="RVD80241.1"/>
    </source>
</evidence>
<dbReference type="OrthoDB" id="63113at2759"/>
<evidence type="ECO:0000256" key="4">
    <source>
        <dbReference type="ARBA" id="ARBA00023136"/>
    </source>
</evidence>
<sequence>MSSFRIPISLVTDRLSSGMARFQNTSLSARYNTLRPLSEFFDFRRMSKPANLGEAQTRISYNLGQFSSNYLLVFVLLSIYAIITNLPLLFLIVVIVAGVYGIGRLEGRDLQIGTFRATTSQLWGTLGITGFILAILSAPFETLFWLIGASALTILGHASFLDRPIENAFAEETV</sequence>
<dbReference type="Proteomes" id="UP000283090">
    <property type="component" value="Unassembled WGS sequence"/>
</dbReference>
<dbReference type="RefSeq" id="XP_067485785.1">
    <property type="nucleotide sequence ID" value="XM_067637836.1"/>
</dbReference>
<accession>A0A436ZMY1</accession>
<reference evidence="6 7" key="1">
    <citation type="submission" date="2019-01" db="EMBL/GenBank/DDBJ databases">
        <title>Intercellular communication is required for trap formation in the nematode-trapping fungus Duddingtonia flagrans.</title>
        <authorList>
            <person name="Youssar L."/>
            <person name="Wernet V."/>
            <person name="Hensel N."/>
            <person name="Hildebrandt H.-G."/>
            <person name="Fischer R."/>
        </authorList>
    </citation>
    <scope>NUCLEOTIDE SEQUENCE [LARGE SCALE GENOMIC DNA]</scope>
    <source>
        <strain evidence="6 7">CBS H-5679</strain>
    </source>
</reference>
<dbReference type="GO" id="GO:0016020">
    <property type="term" value="C:membrane"/>
    <property type="evidence" value="ECO:0007669"/>
    <property type="project" value="UniProtKB-SubCell"/>
</dbReference>
<evidence type="ECO:0000256" key="1">
    <source>
        <dbReference type="ARBA" id="ARBA00004141"/>
    </source>
</evidence>